<organism evidence="2 3">
    <name type="scientific">Candidatus Hamiltonella defensa</name>
    <name type="common">Bemisia tabaci</name>
    <dbReference type="NCBI Taxonomy" id="672795"/>
    <lineage>
        <taxon>Bacteria</taxon>
        <taxon>Pseudomonadati</taxon>
        <taxon>Pseudomonadota</taxon>
        <taxon>Gammaproteobacteria</taxon>
        <taxon>Enterobacterales</taxon>
        <taxon>Enterobacteriaceae</taxon>
        <taxon>aphid secondary symbionts</taxon>
        <taxon>Candidatus Williamhamiltonella</taxon>
    </lineage>
</organism>
<reference evidence="2 3" key="2">
    <citation type="submission" date="2017-09" db="EMBL/GenBank/DDBJ databases">
        <title>The genome of whitefly Bemisia tabaci, a global crop pest, provides novel insights into virus transmission, host adaptation and insecticide resistance.</title>
        <authorList>
            <person name="Kaur N."/>
            <person name="Kliot A."/>
            <person name="Pinheiro P.V."/>
            <person name="Luan J."/>
            <person name="Zheng Y."/>
            <person name="Liu W."/>
            <person name="Sun H."/>
            <person name="Yang X."/>
            <person name="Xu Y."/>
            <person name="Luo Y."/>
            <person name="Kruse A."/>
            <person name="Fisher T.W."/>
            <person name="Nelson D.R."/>
            <person name="Elimelech M."/>
            <person name="MacCoss M."/>
            <person name="Johnson R."/>
            <person name="Cohen E."/>
            <person name="Hunter W.B."/>
            <person name="Brown J.K."/>
            <person name="Jander G."/>
            <person name="Cilia M."/>
            <person name="Douglas A.E."/>
            <person name="Ghanim M."/>
            <person name="Simmons A.M."/>
            <person name="Wintermantel W.M."/>
            <person name="Ling K.-S."/>
            <person name="Fei Z."/>
        </authorList>
    </citation>
    <scope>NUCLEOTIDE SEQUENCE [LARGE SCALE GENOMIC DNA]</scope>
    <source>
        <strain evidence="2 3">MEAM1</strain>
    </source>
</reference>
<dbReference type="SUPFAM" id="SSF143120">
    <property type="entry name" value="YefM-like"/>
    <property type="match status" value="1"/>
</dbReference>
<dbReference type="Proteomes" id="UP000216438">
    <property type="component" value="Chromosome"/>
</dbReference>
<dbReference type="NCBIfam" id="TIGR01552">
    <property type="entry name" value="phd_fam"/>
    <property type="match status" value="1"/>
</dbReference>
<proteinExistence type="inferred from homology"/>
<dbReference type="Gene3D" id="3.40.1620.10">
    <property type="entry name" value="YefM-like domain"/>
    <property type="match status" value="1"/>
</dbReference>
<accession>A0A249E0P8</accession>
<evidence type="ECO:0000313" key="3">
    <source>
        <dbReference type="Proteomes" id="UP000216438"/>
    </source>
</evidence>
<name>A0A249E0P8_9ENTR</name>
<comment type="similarity">
    <text evidence="1">Belongs to the phD/YefM antitoxin family.</text>
</comment>
<gene>
    <name evidence="2" type="ORF">BA171_08145</name>
</gene>
<evidence type="ECO:0000313" key="2">
    <source>
        <dbReference type="EMBL" id="ASX27095.1"/>
    </source>
</evidence>
<dbReference type="AlphaFoldDB" id="A0A249E0P8"/>
<reference evidence="3" key="1">
    <citation type="submission" date="2016-06" db="EMBL/GenBank/DDBJ databases">
        <authorList>
            <person name="Chen W."/>
            <person name="Hasegawa D.K."/>
        </authorList>
    </citation>
    <scope>NUCLEOTIDE SEQUENCE [LARGE SCALE GENOMIC DNA]</scope>
    <source>
        <strain evidence="3">MEAM1</strain>
    </source>
</reference>
<dbReference type="EMBL" id="CP016303">
    <property type="protein sequence ID" value="ASX27095.1"/>
    <property type="molecule type" value="Genomic_DNA"/>
</dbReference>
<protein>
    <submittedName>
        <fullName evidence="2">Prevent-host-death protein</fullName>
    </submittedName>
</protein>
<sequence length="76" mass="8300">MEKNCIAAGEFKAKCLKILDSIAQDRKPLVITKRGKAVAKLIPIPGESEIFGALKGSVLYEDDIVSPLENEWKASL</sequence>
<evidence type="ECO:0000256" key="1">
    <source>
        <dbReference type="ARBA" id="ARBA00009981"/>
    </source>
</evidence>
<dbReference type="InterPro" id="IPR036165">
    <property type="entry name" value="YefM-like_sf"/>
</dbReference>